<proteinExistence type="predicted"/>
<gene>
    <name evidence="1" type="ORF">ABI_00450</name>
</gene>
<organism evidence="1 2">
    <name type="scientific">Asticcacaulis biprosthecium C19</name>
    <dbReference type="NCBI Taxonomy" id="715226"/>
    <lineage>
        <taxon>Bacteria</taxon>
        <taxon>Pseudomonadati</taxon>
        <taxon>Pseudomonadota</taxon>
        <taxon>Alphaproteobacteria</taxon>
        <taxon>Caulobacterales</taxon>
        <taxon>Caulobacteraceae</taxon>
        <taxon>Asticcacaulis</taxon>
    </lineage>
</organism>
<dbReference type="RefSeq" id="WP_006270776.1">
    <property type="nucleotide sequence ID" value="NZ_GL883076.1"/>
</dbReference>
<dbReference type="HOGENOM" id="CLU_1821429_0_0_5"/>
<reference evidence="2" key="1">
    <citation type="submission" date="2011-03" db="EMBL/GenBank/DDBJ databases">
        <title>Draft genome sequence of Brevundimonas diminuta.</title>
        <authorList>
            <person name="Brown P.J.B."/>
            <person name="Buechlein A."/>
            <person name="Hemmerich C."/>
            <person name="Brun Y.V."/>
        </authorList>
    </citation>
    <scope>NUCLEOTIDE SEQUENCE [LARGE SCALE GENOMIC DNA]</scope>
    <source>
        <strain evidence="2">C19</strain>
    </source>
</reference>
<dbReference type="STRING" id="715226.ABI_00450"/>
<evidence type="ECO:0000313" key="2">
    <source>
        <dbReference type="Proteomes" id="UP000006512"/>
    </source>
</evidence>
<dbReference type="GO" id="GO:0006355">
    <property type="term" value="P:regulation of DNA-templated transcription"/>
    <property type="evidence" value="ECO:0007669"/>
    <property type="project" value="InterPro"/>
</dbReference>
<dbReference type="InterPro" id="IPR010985">
    <property type="entry name" value="Ribbon_hlx_hlx"/>
</dbReference>
<dbReference type="OrthoDB" id="9825182at2"/>
<dbReference type="EMBL" id="GL883076">
    <property type="protein sequence ID" value="EGF93813.1"/>
    <property type="molecule type" value="Genomic_DNA"/>
</dbReference>
<sequence>MAGKPSGLNRNERFQLRLDGATLDALKRRAAREEVPINHLVVSILERELDDTSRYHQQMAAKQSFISAAWLNVIAARLLPVDVRKEVLRSIQDQASRAFGANPEIPRGLLESKSADDSEFVTELFELFERHAENRWNIRPE</sequence>
<protein>
    <submittedName>
        <fullName evidence="1">Uncharacterized protein</fullName>
    </submittedName>
</protein>
<keyword evidence="2" id="KW-1185">Reference proteome</keyword>
<name>F4QG02_9CAUL</name>
<accession>F4QG02</accession>
<dbReference type="Proteomes" id="UP000006512">
    <property type="component" value="Unassembled WGS sequence"/>
</dbReference>
<dbReference type="SUPFAM" id="SSF47598">
    <property type="entry name" value="Ribbon-helix-helix"/>
    <property type="match status" value="1"/>
</dbReference>
<evidence type="ECO:0000313" key="1">
    <source>
        <dbReference type="EMBL" id="EGF93813.1"/>
    </source>
</evidence>
<dbReference type="AlphaFoldDB" id="F4QG02"/>